<comment type="caution">
    <text evidence="2">The sequence shown here is derived from an EMBL/GenBank/DDBJ whole genome shotgun (WGS) entry which is preliminary data.</text>
</comment>
<sequence length="140" mass="15487">MQVLDLCCGCGVQGIVALRRALSQRTQIRTNNKTTNNNNKQQATATATNKQTKNPNNNKQQATATIITTTTTAWGAAREMLHTPKPLLTFSSPMPISVIAGSLQLRSLFSAAKIIKKCKNPNKFAVFLKKNLFFFLNKNY</sequence>
<proteinExistence type="predicted"/>
<dbReference type="AlphaFoldDB" id="A0A813FHU5"/>
<dbReference type="Proteomes" id="UP000654075">
    <property type="component" value="Unassembled WGS sequence"/>
</dbReference>
<name>A0A813FHU5_POLGL</name>
<feature type="region of interest" description="Disordered" evidence="1">
    <location>
        <begin position="27"/>
        <end position="59"/>
    </location>
</feature>
<keyword evidence="3" id="KW-1185">Reference proteome</keyword>
<organism evidence="2 3">
    <name type="scientific">Polarella glacialis</name>
    <name type="common">Dinoflagellate</name>
    <dbReference type="NCBI Taxonomy" id="89957"/>
    <lineage>
        <taxon>Eukaryota</taxon>
        <taxon>Sar</taxon>
        <taxon>Alveolata</taxon>
        <taxon>Dinophyceae</taxon>
        <taxon>Suessiales</taxon>
        <taxon>Suessiaceae</taxon>
        <taxon>Polarella</taxon>
    </lineage>
</organism>
<evidence type="ECO:0000313" key="2">
    <source>
        <dbReference type="EMBL" id="CAE8612334.1"/>
    </source>
</evidence>
<dbReference type="EMBL" id="CAJNNV010025110">
    <property type="protein sequence ID" value="CAE8612334.1"/>
    <property type="molecule type" value="Genomic_DNA"/>
</dbReference>
<accession>A0A813FHU5</accession>
<gene>
    <name evidence="2" type="ORF">PGLA1383_LOCUS30128</name>
</gene>
<reference evidence="2" key="1">
    <citation type="submission" date="2021-02" db="EMBL/GenBank/DDBJ databases">
        <authorList>
            <person name="Dougan E. K."/>
            <person name="Rhodes N."/>
            <person name="Thang M."/>
            <person name="Chan C."/>
        </authorList>
    </citation>
    <scope>NUCLEOTIDE SEQUENCE</scope>
</reference>
<evidence type="ECO:0000313" key="3">
    <source>
        <dbReference type="Proteomes" id="UP000654075"/>
    </source>
</evidence>
<evidence type="ECO:0000256" key="1">
    <source>
        <dbReference type="SAM" id="MobiDB-lite"/>
    </source>
</evidence>
<protein>
    <submittedName>
        <fullName evidence="2">Uncharacterized protein</fullName>
    </submittedName>
</protein>
<feature type="compositionally biased region" description="Low complexity" evidence="1">
    <location>
        <begin position="30"/>
        <end position="59"/>
    </location>
</feature>